<dbReference type="OrthoDB" id="9804072at2"/>
<dbReference type="PROSITE" id="PS01211">
    <property type="entry name" value="UPF0001"/>
    <property type="match status" value="1"/>
</dbReference>
<keyword evidence="7" id="KW-1185">Reference proteome</keyword>
<dbReference type="CDD" id="cd06824">
    <property type="entry name" value="PLPDE_III_Yggs_like"/>
    <property type="match status" value="1"/>
</dbReference>
<evidence type="ECO:0000256" key="1">
    <source>
        <dbReference type="ARBA" id="ARBA00022898"/>
    </source>
</evidence>
<accession>F6DAB1</accession>
<dbReference type="Gene3D" id="3.20.20.10">
    <property type="entry name" value="Alanine racemase"/>
    <property type="match status" value="1"/>
</dbReference>
<dbReference type="STRING" id="717773.Thicy_0301"/>
<name>F6DAB1_THICA</name>
<dbReference type="InterPro" id="IPR001608">
    <property type="entry name" value="Ala_racemase_N"/>
</dbReference>
<evidence type="ECO:0000313" key="7">
    <source>
        <dbReference type="Proteomes" id="UP000009232"/>
    </source>
</evidence>
<dbReference type="eggNOG" id="COG0325">
    <property type="taxonomic scope" value="Bacteria"/>
</dbReference>
<sequence length="230" mass="25094">MSPQDYAHNLAQVNQRIQQACLAAGRPATSVSLLAVSKTQPESAVAAFLALGQTAFGENYLQDALPKITAHPDAQWHFIGPIQSNKTKPIAEHFDWVESVDRLKIAQRLSDQRPSDKPALNILLQINISEEASKSGFLPNELMAVAQEIAQLPGLVIRGLMAIPAATDDPVAQRQPFAHMRRLFEQLQQTLPNQPIDTLSMGMSGDLEAAILEGSTQVRIGTDLFGARRI</sequence>
<dbReference type="InterPro" id="IPR011078">
    <property type="entry name" value="PyrdxlP_homeostasis"/>
</dbReference>
<comment type="cofactor">
    <cofactor evidence="3">
        <name>pyridoxal 5'-phosphate</name>
        <dbReference type="ChEBI" id="CHEBI:597326"/>
    </cofactor>
</comment>
<dbReference type="PANTHER" id="PTHR10146:SF14">
    <property type="entry name" value="PYRIDOXAL PHOSPHATE HOMEOSTASIS PROTEIN"/>
    <property type="match status" value="1"/>
</dbReference>
<proteinExistence type="inferred from homology"/>
<dbReference type="Proteomes" id="UP000009232">
    <property type="component" value="Chromosome"/>
</dbReference>
<evidence type="ECO:0000259" key="5">
    <source>
        <dbReference type="Pfam" id="PF01168"/>
    </source>
</evidence>
<feature type="modified residue" description="N6-(pyridoxal phosphate)lysine" evidence="2 3">
    <location>
        <position position="38"/>
    </location>
</feature>
<dbReference type="HOGENOM" id="CLU_059988_0_1_6"/>
<dbReference type="NCBIfam" id="TIGR00044">
    <property type="entry name" value="YggS family pyridoxal phosphate-dependent enzyme"/>
    <property type="match status" value="1"/>
</dbReference>
<evidence type="ECO:0000256" key="2">
    <source>
        <dbReference type="HAMAP-Rule" id="MF_02087"/>
    </source>
</evidence>
<gene>
    <name evidence="6" type="ordered locus">Thicy_0301</name>
</gene>
<dbReference type="RefSeq" id="WP_013834860.1">
    <property type="nucleotide sequence ID" value="NC_015581.1"/>
</dbReference>
<evidence type="ECO:0000256" key="4">
    <source>
        <dbReference type="RuleBase" id="RU004514"/>
    </source>
</evidence>
<comment type="function">
    <text evidence="2">Pyridoxal 5'-phosphate (PLP)-binding protein, which is involved in PLP homeostasis.</text>
</comment>
<dbReference type="GO" id="GO:0030170">
    <property type="term" value="F:pyridoxal phosphate binding"/>
    <property type="evidence" value="ECO:0007669"/>
    <property type="project" value="UniProtKB-UniRule"/>
</dbReference>
<dbReference type="HAMAP" id="MF_02087">
    <property type="entry name" value="PLP_homeostasis"/>
    <property type="match status" value="1"/>
</dbReference>
<dbReference type="InterPro" id="IPR029066">
    <property type="entry name" value="PLP-binding_barrel"/>
</dbReference>
<dbReference type="KEGG" id="tcy:Thicy_0301"/>
<keyword evidence="1 2" id="KW-0663">Pyridoxal phosphate</keyword>
<dbReference type="SUPFAM" id="SSF51419">
    <property type="entry name" value="PLP-binding barrel"/>
    <property type="match status" value="1"/>
</dbReference>
<protein>
    <recommendedName>
        <fullName evidence="2">Pyridoxal phosphate homeostasis protein</fullName>
        <shortName evidence="2">PLP homeostasis protein</shortName>
    </recommendedName>
</protein>
<comment type="similarity">
    <text evidence="2 4">Belongs to the pyridoxal phosphate-binding protein YggS/PROSC family.</text>
</comment>
<evidence type="ECO:0000256" key="3">
    <source>
        <dbReference type="PIRSR" id="PIRSR004848-1"/>
    </source>
</evidence>
<dbReference type="PANTHER" id="PTHR10146">
    <property type="entry name" value="PROLINE SYNTHETASE CO-TRANSCRIBED BACTERIAL HOMOLOG PROTEIN"/>
    <property type="match status" value="1"/>
</dbReference>
<dbReference type="AlphaFoldDB" id="F6DAB1"/>
<feature type="domain" description="Alanine racemase N-terminal" evidence="5">
    <location>
        <begin position="11"/>
        <end position="228"/>
    </location>
</feature>
<dbReference type="EMBL" id="CP002776">
    <property type="protein sequence ID" value="AEG31077.1"/>
    <property type="molecule type" value="Genomic_DNA"/>
</dbReference>
<organism evidence="6 7">
    <name type="scientific">Thiomicrospira cyclica (strain DSM 14477 / JCM 11371 / ALM1)</name>
    <name type="common">Thioalkalimicrobium cyclicum</name>
    <dbReference type="NCBI Taxonomy" id="717773"/>
    <lineage>
        <taxon>Bacteria</taxon>
        <taxon>Pseudomonadati</taxon>
        <taxon>Pseudomonadota</taxon>
        <taxon>Gammaproteobacteria</taxon>
        <taxon>Thiotrichales</taxon>
        <taxon>Piscirickettsiaceae</taxon>
        <taxon>Thiomicrospira</taxon>
    </lineage>
</organism>
<dbReference type="PIRSF" id="PIRSF004848">
    <property type="entry name" value="YBL036c_PLPDEIII"/>
    <property type="match status" value="1"/>
</dbReference>
<dbReference type="FunFam" id="3.20.20.10:FF:000018">
    <property type="entry name" value="Pyridoxal phosphate homeostasis protein"/>
    <property type="match status" value="1"/>
</dbReference>
<reference evidence="6 7" key="1">
    <citation type="submission" date="2011-05" db="EMBL/GenBank/DDBJ databases">
        <title>Complete sequence of Thioalkalimicrobium cyclicum ALM1.</title>
        <authorList>
            <consortium name="US DOE Joint Genome Institute"/>
            <person name="Lucas S."/>
            <person name="Han J."/>
            <person name="Lapidus A."/>
            <person name="Cheng J.-F."/>
            <person name="Goodwin L."/>
            <person name="Pitluck S."/>
            <person name="Peters L."/>
            <person name="Mikhailova N."/>
            <person name="Davenport K."/>
            <person name="Han C."/>
            <person name="Tapia R."/>
            <person name="Land M."/>
            <person name="Hauser L."/>
            <person name="Kyrpides N."/>
            <person name="Ivanova N."/>
            <person name="Pagani I."/>
            <person name="Kappler U."/>
            <person name="Woyke T."/>
        </authorList>
    </citation>
    <scope>NUCLEOTIDE SEQUENCE [LARGE SCALE GENOMIC DNA]</scope>
    <source>
        <strain evidence="7">DSM 14477 / JCM 11371 / ALM1</strain>
    </source>
</reference>
<evidence type="ECO:0000313" key="6">
    <source>
        <dbReference type="EMBL" id="AEG31077.1"/>
    </source>
</evidence>
<dbReference type="Pfam" id="PF01168">
    <property type="entry name" value="Ala_racemase_N"/>
    <property type="match status" value="1"/>
</dbReference>